<dbReference type="Gene3D" id="1.10.10.60">
    <property type="entry name" value="Homeodomain-like"/>
    <property type="match status" value="1"/>
</dbReference>
<gene>
    <name evidence="10" type="primary">LOC100201084</name>
</gene>
<dbReference type="InterPro" id="IPR001356">
    <property type="entry name" value="HD"/>
</dbReference>
<dbReference type="InterPro" id="IPR017970">
    <property type="entry name" value="Homeobox_CS"/>
</dbReference>
<name>A0ABM4C9F8_HYDVU</name>
<evidence type="ECO:0000256" key="2">
    <source>
        <dbReference type="ARBA" id="ARBA00022473"/>
    </source>
</evidence>
<dbReference type="GeneID" id="100201084"/>
<dbReference type="SMART" id="SM00389">
    <property type="entry name" value="HOX"/>
    <property type="match status" value="1"/>
</dbReference>
<dbReference type="CDD" id="cd00086">
    <property type="entry name" value="homeodomain"/>
    <property type="match status" value="1"/>
</dbReference>
<evidence type="ECO:0000313" key="9">
    <source>
        <dbReference type="Proteomes" id="UP001652625"/>
    </source>
</evidence>
<dbReference type="GO" id="GO:0003677">
    <property type="term" value="F:DNA binding"/>
    <property type="evidence" value="ECO:0007669"/>
    <property type="project" value="UniProtKB-KW"/>
</dbReference>
<evidence type="ECO:0000313" key="10">
    <source>
        <dbReference type="RefSeq" id="XP_065658301.1"/>
    </source>
</evidence>
<dbReference type="PROSITE" id="PS00027">
    <property type="entry name" value="HOMEOBOX_1"/>
    <property type="match status" value="1"/>
</dbReference>
<keyword evidence="9" id="KW-1185">Reference proteome</keyword>
<keyword evidence="2" id="KW-0217">Developmental protein</keyword>
<reference evidence="10" key="1">
    <citation type="submission" date="2025-08" db="UniProtKB">
        <authorList>
            <consortium name="RefSeq"/>
        </authorList>
    </citation>
    <scope>IDENTIFICATION</scope>
</reference>
<evidence type="ECO:0000259" key="8">
    <source>
        <dbReference type="PROSITE" id="PS50071"/>
    </source>
</evidence>
<keyword evidence="4 6" id="KW-0371">Homeobox</keyword>
<evidence type="ECO:0000256" key="4">
    <source>
        <dbReference type="ARBA" id="ARBA00023155"/>
    </source>
</evidence>
<organism evidence="9 10">
    <name type="scientific">Hydra vulgaris</name>
    <name type="common">Hydra</name>
    <name type="synonym">Hydra attenuata</name>
    <dbReference type="NCBI Taxonomy" id="6087"/>
    <lineage>
        <taxon>Eukaryota</taxon>
        <taxon>Metazoa</taxon>
        <taxon>Cnidaria</taxon>
        <taxon>Hydrozoa</taxon>
        <taxon>Hydroidolina</taxon>
        <taxon>Anthoathecata</taxon>
        <taxon>Aplanulata</taxon>
        <taxon>Hydridae</taxon>
        <taxon>Hydra</taxon>
    </lineage>
</organism>
<feature type="DNA-binding region" description="Homeobox" evidence="6">
    <location>
        <begin position="168"/>
        <end position="227"/>
    </location>
</feature>
<evidence type="ECO:0000256" key="1">
    <source>
        <dbReference type="ARBA" id="ARBA00004123"/>
    </source>
</evidence>
<evidence type="ECO:0000256" key="5">
    <source>
        <dbReference type="ARBA" id="ARBA00023242"/>
    </source>
</evidence>
<feature type="domain" description="Homeobox" evidence="8">
    <location>
        <begin position="166"/>
        <end position="226"/>
    </location>
</feature>
<accession>A0ABM4C9F8</accession>
<sequence>MVWTPVMELETPRTQSANTYHILKNNSSHILQYHPTTAAYRLCNGMPCSDIRYTGTVTAQSENSVTKTFLTSTGSSEINTLPSHYDNIPSYFSSSSIVPVAQTGSISGYYNSSCSVNDVCNQWSYGQPTPILPSYSFGYGGLNSSYQYPDFIQPSVNGVPWMCHEFDSKRKRMTYSRHQLLELEKDFNFNHFLKKERRAELSKKLNLSERQIKIWFQNRRMKFKKEVLKGTINDSSIENSSTLKTEVLNE</sequence>
<dbReference type="Pfam" id="PF00046">
    <property type="entry name" value="Homeodomain"/>
    <property type="match status" value="1"/>
</dbReference>
<comment type="subcellular location">
    <subcellularLocation>
        <location evidence="1 6 7">Nucleus</location>
    </subcellularLocation>
</comment>
<dbReference type="RefSeq" id="XP_065658301.1">
    <property type="nucleotide sequence ID" value="XM_065802229.1"/>
</dbReference>
<protein>
    <submittedName>
        <fullName evidence="10">Homeobox protein Hox-A7</fullName>
    </submittedName>
</protein>
<dbReference type="InterPro" id="IPR050296">
    <property type="entry name" value="Antp_homeobox"/>
</dbReference>
<dbReference type="InterPro" id="IPR009057">
    <property type="entry name" value="Homeodomain-like_sf"/>
</dbReference>
<evidence type="ECO:0000256" key="6">
    <source>
        <dbReference type="PROSITE-ProRule" id="PRU00108"/>
    </source>
</evidence>
<dbReference type="PRINTS" id="PR00024">
    <property type="entry name" value="HOMEOBOX"/>
</dbReference>
<dbReference type="PANTHER" id="PTHR45659">
    <property type="entry name" value="HOMEOBOX PROTEIN HOX"/>
    <property type="match status" value="1"/>
</dbReference>
<dbReference type="InterPro" id="IPR000047">
    <property type="entry name" value="HTH_motif"/>
</dbReference>
<evidence type="ECO:0000256" key="7">
    <source>
        <dbReference type="RuleBase" id="RU000682"/>
    </source>
</evidence>
<dbReference type="PRINTS" id="PR00031">
    <property type="entry name" value="HTHREPRESSR"/>
</dbReference>
<keyword evidence="5 6" id="KW-0539">Nucleus</keyword>
<dbReference type="PROSITE" id="PS50071">
    <property type="entry name" value="HOMEOBOX_2"/>
    <property type="match status" value="1"/>
</dbReference>
<dbReference type="PANTHER" id="PTHR45659:SF4">
    <property type="entry name" value="HOMEOBOX PROTEIN ABDOMINAL-A"/>
    <property type="match status" value="1"/>
</dbReference>
<proteinExistence type="predicted"/>
<dbReference type="Proteomes" id="UP001652625">
    <property type="component" value="Chromosome 07"/>
</dbReference>
<evidence type="ECO:0000256" key="3">
    <source>
        <dbReference type="ARBA" id="ARBA00023125"/>
    </source>
</evidence>
<dbReference type="InterPro" id="IPR020479">
    <property type="entry name" value="HD_metazoa"/>
</dbReference>
<dbReference type="SUPFAM" id="SSF46689">
    <property type="entry name" value="Homeodomain-like"/>
    <property type="match status" value="1"/>
</dbReference>
<keyword evidence="3 6" id="KW-0238">DNA-binding</keyword>